<comment type="function">
    <text evidence="1">Catalyzes the conversion of a range of fructosamine 6-phosphates to glucose 6-phosphate and a free amino acid.</text>
</comment>
<keyword evidence="1 4" id="KW-0378">Hydrolase</keyword>
<dbReference type="PANTHER" id="PTHR10937:SF14">
    <property type="entry name" value="FRUCTOSELYSINE 6-PHOSPHATE DEGLYCASE"/>
    <property type="match status" value="1"/>
</dbReference>
<dbReference type="GO" id="GO:0097367">
    <property type="term" value="F:carbohydrate derivative binding"/>
    <property type="evidence" value="ECO:0007669"/>
    <property type="project" value="InterPro"/>
</dbReference>
<proteinExistence type="predicted"/>
<feature type="domain" description="SIS" evidence="2">
    <location>
        <begin position="23"/>
        <end position="161"/>
    </location>
</feature>
<evidence type="ECO:0000256" key="1">
    <source>
        <dbReference type="PIRNR" id="PIRNR009290"/>
    </source>
</evidence>
<reference evidence="3" key="2">
    <citation type="submission" date="2015-10" db="EMBL/GenBank/DDBJ databases">
        <authorList>
            <person name="Gilbert D.G."/>
        </authorList>
    </citation>
    <scope>NUCLEOTIDE SEQUENCE</scope>
    <source>
        <strain evidence="3">GO-13</strain>
    </source>
</reference>
<dbReference type="PANTHER" id="PTHR10937">
    <property type="entry name" value="GLUCOSAMINE--FRUCTOSE-6-PHOSPHATE AMINOTRANSFERASE, ISOMERIZING"/>
    <property type="match status" value="1"/>
</dbReference>
<dbReference type="GO" id="GO:0006002">
    <property type="term" value="P:fructose 6-phosphate metabolic process"/>
    <property type="evidence" value="ECO:0007669"/>
    <property type="project" value="TreeGrafter"/>
</dbReference>
<accession>A0A0T6BRK0</accession>
<dbReference type="CDD" id="cd05710">
    <property type="entry name" value="SIS_1"/>
    <property type="match status" value="1"/>
</dbReference>
<protein>
    <recommendedName>
        <fullName evidence="1">Fructosamine deglycase</fullName>
        <ecNumber evidence="1">3.5.-.-</ecNumber>
    </recommendedName>
</protein>
<dbReference type="InterPro" id="IPR024713">
    <property type="entry name" value="Fructosamine_deglycase_FrlB"/>
</dbReference>
<dbReference type="Gene3D" id="3.40.50.10490">
    <property type="entry name" value="Glucose-6-phosphate isomerase like protein, domain 1"/>
    <property type="match status" value="1"/>
</dbReference>
<dbReference type="OrthoDB" id="9782098at2"/>
<keyword evidence="6" id="KW-1185">Reference proteome</keyword>
<sequence>MRIGVKELSSQATAKVNPEVQAFLHDLKGKTIDHVFFVACGGSSAIMYPSKYVFDRESKAISSDLYSSNEFIQRNPIQLGEKSLVILCSQSGNTPETVKAASFAKSKGALTIAMTFKPESPLAEAAEYAVQYDWGEEALAINTNYGVLYQIVFGVLQVLENHPKFEQAIDGLDKLQAVYEQALEKEDGNARQFAEAHQKEQVIYTMASGANYGVAYSYSICILMEMQWIHSQAIHAGEYFHGPFEIIDESVPFIILLGLDETRPLEERALAFSKRYGKKLTVLDAKAYDFDGISDDVKGYLAPLVLNRVLRLYADALAEARNHPLTTRRYMWKVEY</sequence>
<dbReference type="GO" id="GO:0006487">
    <property type="term" value="P:protein N-linked glycosylation"/>
    <property type="evidence" value="ECO:0007669"/>
    <property type="project" value="TreeGrafter"/>
</dbReference>
<comment type="subunit">
    <text evidence="1">Homooctamer.</text>
</comment>
<evidence type="ECO:0000313" key="4">
    <source>
        <dbReference type="EMBL" id="MEC0485808.1"/>
    </source>
</evidence>
<dbReference type="Proteomes" id="UP001341297">
    <property type="component" value="Unassembled WGS sequence"/>
</dbReference>
<dbReference type="GO" id="GO:0006047">
    <property type="term" value="P:UDP-N-acetylglucosamine metabolic process"/>
    <property type="evidence" value="ECO:0007669"/>
    <property type="project" value="TreeGrafter"/>
</dbReference>
<dbReference type="Pfam" id="PF01380">
    <property type="entry name" value="SIS"/>
    <property type="match status" value="1"/>
</dbReference>
<gene>
    <name evidence="3" type="ORF">AB447_203075</name>
    <name evidence="4" type="ORF">P8828_13370</name>
</gene>
<evidence type="ECO:0000259" key="2">
    <source>
        <dbReference type="PROSITE" id="PS51464"/>
    </source>
</evidence>
<keyword evidence="1" id="KW-0119">Carbohydrate metabolism</keyword>
<dbReference type="InterPro" id="IPR035488">
    <property type="entry name" value="FrlB_SIS"/>
</dbReference>
<comment type="caution">
    <text evidence="3">The sequence shown here is derived from an EMBL/GenBank/DDBJ whole genome shotgun (WGS) entry which is preliminary data.</text>
</comment>
<dbReference type="GO" id="GO:0016787">
    <property type="term" value="F:hydrolase activity"/>
    <property type="evidence" value="ECO:0007669"/>
    <property type="project" value="UniProtKB-KW"/>
</dbReference>
<dbReference type="SUPFAM" id="SSF53697">
    <property type="entry name" value="SIS domain"/>
    <property type="match status" value="1"/>
</dbReference>
<dbReference type="AlphaFoldDB" id="A0A0T6BRK0"/>
<dbReference type="EMBL" id="LECW02000012">
    <property type="protein sequence ID" value="KRT94285.1"/>
    <property type="molecule type" value="Genomic_DNA"/>
</dbReference>
<evidence type="ECO:0000313" key="3">
    <source>
        <dbReference type="EMBL" id="KRT94285.1"/>
    </source>
</evidence>
<reference evidence="3 5" key="1">
    <citation type="journal article" date="2015" name="Int. J. Syst. Evol. Microbiol.">
        <title>Bacillus glycinifermentans sp. nov., isolated from fermented soybean paste.</title>
        <authorList>
            <person name="Kim S.J."/>
            <person name="Dunlap C.A."/>
            <person name="Kwon S.W."/>
            <person name="Rooney A.P."/>
        </authorList>
    </citation>
    <scope>NUCLEOTIDE SEQUENCE [LARGE SCALE GENOMIC DNA]</scope>
    <source>
        <strain evidence="3 5">GO-13</strain>
    </source>
</reference>
<dbReference type="GO" id="GO:0004360">
    <property type="term" value="F:glutamine-fructose-6-phosphate transaminase (isomerizing) activity"/>
    <property type="evidence" value="ECO:0007669"/>
    <property type="project" value="TreeGrafter"/>
</dbReference>
<dbReference type="PIRSF" id="PIRSF009290">
    <property type="entry name" value="FrlB"/>
    <property type="match status" value="1"/>
</dbReference>
<name>A0A0T6BRK0_9BACI</name>
<evidence type="ECO:0000313" key="6">
    <source>
        <dbReference type="Proteomes" id="UP001341297"/>
    </source>
</evidence>
<dbReference type="Gene3D" id="3.40.50.12570">
    <property type="match status" value="1"/>
</dbReference>
<evidence type="ECO:0000313" key="5">
    <source>
        <dbReference type="Proteomes" id="UP000036168"/>
    </source>
</evidence>
<dbReference type="InterPro" id="IPR001347">
    <property type="entry name" value="SIS_dom"/>
</dbReference>
<reference evidence="4 6" key="3">
    <citation type="submission" date="2023-03" db="EMBL/GenBank/DDBJ databases">
        <title>Agriculturally important microbes genome sequencing.</title>
        <authorList>
            <person name="Dunlap C."/>
        </authorList>
    </citation>
    <scope>NUCLEOTIDE SEQUENCE [LARGE SCALE GENOMIC DNA]</scope>
    <source>
        <strain evidence="4 6">CBP-3203</strain>
    </source>
</reference>
<dbReference type="CDD" id="cd05009">
    <property type="entry name" value="SIS_GlmS_GlmD_2"/>
    <property type="match status" value="1"/>
</dbReference>
<dbReference type="Proteomes" id="UP000036168">
    <property type="component" value="Unassembled WGS sequence"/>
</dbReference>
<dbReference type="InterPro" id="IPR035490">
    <property type="entry name" value="GlmS/FrlB_SIS"/>
</dbReference>
<dbReference type="RefSeq" id="WP_048353204.1">
    <property type="nucleotide sequence ID" value="NZ_CP023481.1"/>
</dbReference>
<dbReference type="PROSITE" id="PS51464">
    <property type="entry name" value="SIS"/>
    <property type="match status" value="1"/>
</dbReference>
<dbReference type="STRING" id="1664069.BGLY_3830"/>
<dbReference type="EC" id="3.5.-.-" evidence="1"/>
<dbReference type="InterPro" id="IPR046348">
    <property type="entry name" value="SIS_dom_sf"/>
</dbReference>
<dbReference type="EMBL" id="JARRTL010000011">
    <property type="protein sequence ID" value="MEC0485808.1"/>
    <property type="molecule type" value="Genomic_DNA"/>
</dbReference>
<organism evidence="3 5">
    <name type="scientific">Bacillus glycinifermentans</name>
    <dbReference type="NCBI Taxonomy" id="1664069"/>
    <lineage>
        <taxon>Bacteria</taxon>
        <taxon>Bacillati</taxon>
        <taxon>Bacillota</taxon>
        <taxon>Bacilli</taxon>
        <taxon>Bacillales</taxon>
        <taxon>Bacillaceae</taxon>
        <taxon>Bacillus</taxon>
    </lineage>
</organism>
<dbReference type="Gene3D" id="1.10.10.2240">
    <property type="match status" value="1"/>
</dbReference>